<dbReference type="Gene3D" id="3.10.580.10">
    <property type="entry name" value="CBS-domain"/>
    <property type="match status" value="1"/>
</dbReference>
<dbReference type="SMART" id="SM00116">
    <property type="entry name" value="CBS"/>
    <property type="match status" value="1"/>
</dbReference>
<organism evidence="4 5">
    <name type="scientific">Vibrio ishigakensis</name>
    <dbReference type="NCBI Taxonomy" id="1481914"/>
    <lineage>
        <taxon>Bacteria</taxon>
        <taxon>Pseudomonadati</taxon>
        <taxon>Pseudomonadota</taxon>
        <taxon>Gammaproteobacteria</taxon>
        <taxon>Vibrionales</taxon>
        <taxon>Vibrionaceae</taxon>
        <taxon>Vibrio</taxon>
    </lineage>
</organism>
<dbReference type="InterPro" id="IPR051257">
    <property type="entry name" value="Diverse_CBS-Domain"/>
</dbReference>
<reference evidence="4 5" key="1">
    <citation type="submission" date="2015-01" db="EMBL/GenBank/DDBJ databases">
        <title>Vibrio sp. C5 JCM 19232 whole genome shotgun sequence.</title>
        <authorList>
            <person name="Sawabe T."/>
            <person name="Meirelles P."/>
            <person name="Feng G."/>
            <person name="Sayaka M."/>
            <person name="Hattori M."/>
            <person name="Ohkuma M."/>
        </authorList>
    </citation>
    <scope>NUCLEOTIDE SEQUENCE [LARGE SCALE GENOMIC DNA]</scope>
    <source>
        <strain evidence="4 5">JCM19232</strain>
    </source>
</reference>
<dbReference type="Pfam" id="PF00571">
    <property type="entry name" value="CBS"/>
    <property type="match status" value="1"/>
</dbReference>
<name>A0A0B8PDQ8_9VIBR</name>
<dbReference type="InterPro" id="IPR046342">
    <property type="entry name" value="CBS_dom_sf"/>
</dbReference>
<dbReference type="InterPro" id="IPR000644">
    <property type="entry name" value="CBS_dom"/>
</dbReference>
<sequence length="98" mass="10989">MIKIAELMTRTPYTLLRSNTLADAKKLMAEHDIRHVPVVDTEDKLLGLVTQRDILAAQDSSLQLNPNSECYTLETPLNLAMRKDVLTVSPRQAFVKAP</sequence>
<evidence type="ECO:0000256" key="2">
    <source>
        <dbReference type="PROSITE-ProRule" id="PRU00703"/>
    </source>
</evidence>
<protein>
    <submittedName>
        <fullName evidence="4">Putative acetoin utilization protein acuB</fullName>
    </submittedName>
</protein>
<dbReference type="EMBL" id="BBSA01000006">
    <property type="protein sequence ID" value="GAM62762.1"/>
    <property type="molecule type" value="Genomic_DNA"/>
</dbReference>
<accession>A0A0B8PDQ8</accession>
<dbReference type="PROSITE" id="PS51371">
    <property type="entry name" value="CBS"/>
    <property type="match status" value="1"/>
</dbReference>
<evidence type="ECO:0000313" key="4">
    <source>
        <dbReference type="EMBL" id="GAM62762.1"/>
    </source>
</evidence>
<comment type="caution">
    <text evidence="4">The sequence shown here is derived from an EMBL/GenBank/DDBJ whole genome shotgun (WGS) entry which is preliminary data.</text>
</comment>
<evidence type="ECO:0000313" key="5">
    <source>
        <dbReference type="Proteomes" id="UP000031670"/>
    </source>
</evidence>
<proteinExistence type="predicted"/>
<feature type="domain" description="CBS" evidence="3">
    <location>
        <begin position="8"/>
        <end position="64"/>
    </location>
</feature>
<dbReference type="SUPFAM" id="SSF54631">
    <property type="entry name" value="CBS-domain pair"/>
    <property type="match status" value="1"/>
</dbReference>
<dbReference type="PANTHER" id="PTHR43080">
    <property type="entry name" value="CBS DOMAIN-CONTAINING PROTEIN CBSX3, MITOCHONDRIAL"/>
    <property type="match status" value="1"/>
</dbReference>
<gene>
    <name evidence="4" type="ORF">JCM19232_1919</name>
</gene>
<evidence type="ECO:0000256" key="1">
    <source>
        <dbReference type="ARBA" id="ARBA00023122"/>
    </source>
</evidence>
<dbReference type="AlphaFoldDB" id="A0A0B8PDQ8"/>
<dbReference type="PANTHER" id="PTHR43080:SF2">
    <property type="entry name" value="CBS DOMAIN-CONTAINING PROTEIN"/>
    <property type="match status" value="1"/>
</dbReference>
<keyword evidence="1 2" id="KW-0129">CBS domain</keyword>
<evidence type="ECO:0000259" key="3">
    <source>
        <dbReference type="PROSITE" id="PS51371"/>
    </source>
</evidence>
<reference evidence="4 5" key="2">
    <citation type="submission" date="2015-01" db="EMBL/GenBank/DDBJ databases">
        <authorList>
            <consortium name="NBRP consortium"/>
            <person name="Sawabe T."/>
            <person name="Meirelles P."/>
            <person name="Feng G."/>
            <person name="Sayaka M."/>
            <person name="Hattori M."/>
            <person name="Ohkuma M."/>
        </authorList>
    </citation>
    <scope>NUCLEOTIDE SEQUENCE [LARGE SCALE GENOMIC DNA]</scope>
    <source>
        <strain evidence="4 5">JCM19232</strain>
    </source>
</reference>
<dbReference type="Proteomes" id="UP000031670">
    <property type="component" value="Unassembled WGS sequence"/>
</dbReference>